<feature type="transmembrane region" description="Helical" evidence="6">
    <location>
        <begin position="27"/>
        <end position="45"/>
    </location>
</feature>
<dbReference type="InterPro" id="IPR024989">
    <property type="entry name" value="MFS_assoc_dom"/>
</dbReference>
<evidence type="ECO:0000256" key="6">
    <source>
        <dbReference type="SAM" id="Phobius"/>
    </source>
</evidence>
<evidence type="ECO:0000313" key="8">
    <source>
        <dbReference type="EMBL" id="KAH7967785.1"/>
    </source>
</evidence>
<keyword evidence="4 6" id="KW-1133">Transmembrane helix</keyword>
<keyword evidence="5 6" id="KW-0472">Membrane</keyword>
<feature type="transmembrane region" description="Helical" evidence="6">
    <location>
        <begin position="433"/>
        <end position="452"/>
    </location>
</feature>
<dbReference type="PANTHER" id="PTHR16172">
    <property type="entry name" value="MAJOR FACILITATOR SUPERFAMILY DOMAIN-CONTAINING PROTEIN 6-LIKE"/>
    <property type="match status" value="1"/>
</dbReference>
<reference evidence="8" key="2">
    <citation type="submission" date="2021-09" db="EMBL/GenBank/DDBJ databases">
        <authorList>
            <person name="Jia N."/>
            <person name="Wang J."/>
            <person name="Shi W."/>
            <person name="Du L."/>
            <person name="Sun Y."/>
            <person name="Zhan W."/>
            <person name="Jiang J."/>
            <person name="Wang Q."/>
            <person name="Zhang B."/>
            <person name="Ji P."/>
            <person name="Sakyi L.B."/>
            <person name="Cui X."/>
            <person name="Yuan T."/>
            <person name="Jiang B."/>
            <person name="Yang W."/>
            <person name="Lam T.T.-Y."/>
            <person name="Chang Q."/>
            <person name="Ding S."/>
            <person name="Wang X."/>
            <person name="Zhu J."/>
            <person name="Ruan X."/>
            <person name="Zhao L."/>
            <person name="Wei J."/>
            <person name="Que T."/>
            <person name="Du C."/>
            <person name="Cheng J."/>
            <person name="Dai P."/>
            <person name="Han X."/>
            <person name="Huang E."/>
            <person name="Gao Y."/>
            <person name="Liu J."/>
            <person name="Shao H."/>
            <person name="Ye R."/>
            <person name="Li L."/>
            <person name="Wei W."/>
            <person name="Wang X."/>
            <person name="Wang C."/>
            <person name="Huo Q."/>
            <person name="Li W."/>
            <person name="Guo W."/>
            <person name="Chen H."/>
            <person name="Chen S."/>
            <person name="Zhou L."/>
            <person name="Zhou L."/>
            <person name="Ni X."/>
            <person name="Tian J."/>
            <person name="Zhou Y."/>
            <person name="Sheng Y."/>
            <person name="Liu T."/>
            <person name="Pan Y."/>
            <person name="Xia L."/>
            <person name="Li J."/>
            <person name="Zhao F."/>
            <person name="Cao W."/>
        </authorList>
    </citation>
    <scope>NUCLEOTIDE SEQUENCE</scope>
    <source>
        <strain evidence="8">Rsan-2018</strain>
        <tissue evidence="8">Larvae</tissue>
    </source>
</reference>
<sequence>MTIKENLITMVKYVSPNLRLVPLKMHMFLYFGAVVGVMPFTTVLAKQLGISAALAGLVNTTLLFLSILMRFAIGSLTDKMQQLKVVLIAVISVESFFHFLLIFVPPIKPSTVDIGVPAPESVFQNDTRLLCFSHTYIDDCQPYSPEPCRMRCRYSANESSSVTQDIAFPFNCSLMCHQAQWCLPADELAGDTNGSAFLEAADKMCTVSCHSATQPNTMSTPTFWLFAIFRVLGGTAFGVGISLADAAAYAMLRDRKEDYGKQRLWGTIGWGALAPLIGYLNEMATGGSPYIDYSPGFYMLAAFTVLDLASLCFLDVPRSATSKQLLKDLTEVLVNPRALFFTFSVLNMGFLMGFVWSYGLWYLQDLGASPTLLGANLAVQCFGGEVPVLFFSGWIIKRIGYGNAVSLSIAGLSLRLAVYSFGTDPWSMLPVEVTHGLCFGLFYAAMTSYASSAAPPGTEATMQGILGGTFEGLGIASGTLVAGQLYTEVGGRQTCYIYFIYSIIFLALHVAVEMIFTIREARRAPQQLACSPSGWRLAHGDRPRNLRGVRGEIALKVVICLLADVRYNICILIALAAFAEGSTSFYMSFMHPSHSHHKHVFELSTNYSNVATSRIICFPLRLKDERADLGAAEMTCRLRCGCTDDMAKYPNIDSVLTALSYTSTRGAACRRGNSTNCSATTTARRLTSTTCRMQCRPANDVLAGGTL</sequence>
<accession>A0A9D4T188</accession>
<dbReference type="InterPro" id="IPR051717">
    <property type="entry name" value="MFS_MFSD6"/>
</dbReference>
<feature type="transmembrane region" description="Helical" evidence="6">
    <location>
        <begin position="464"/>
        <end position="486"/>
    </location>
</feature>
<dbReference type="Pfam" id="PF12832">
    <property type="entry name" value="MFS_1_like"/>
    <property type="match status" value="1"/>
</dbReference>
<dbReference type="Proteomes" id="UP000821837">
    <property type="component" value="Unassembled WGS sequence"/>
</dbReference>
<dbReference type="GO" id="GO:0016020">
    <property type="term" value="C:membrane"/>
    <property type="evidence" value="ECO:0007669"/>
    <property type="project" value="UniProtKB-SubCell"/>
</dbReference>
<feature type="transmembrane region" description="Helical" evidence="6">
    <location>
        <begin position="85"/>
        <end position="104"/>
    </location>
</feature>
<evidence type="ECO:0000256" key="4">
    <source>
        <dbReference type="ARBA" id="ARBA00022989"/>
    </source>
</evidence>
<feature type="transmembrane region" description="Helical" evidence="6">
    <location>
        <begin position="403"/>
        <end position="421"/>
    </location>
</feature>
<feature type="transmembrane region" description="Helical" evidence="6">
    <location>
        <begin position="373"/>
        <end position="396"/>
    </location>
</feature>
<comment type="similarity">
    <text evidence="2">Belongs to the major facilitator superfamily. MFSD6 family.</text>
</comment>
<keyword evidence="9" id="KW-1185">Reference proteome</keyword>
<comment type="caution">
    <text evidence="8">The sequence shown here is derived from an EMBL/GenBank/DDBJ whole genome shotgun (WGS) entry which is preliminary data.</text>
</comment>
<dbReference type="EMBL" id="JABSTV010001248">
    <property type="protein sequence ID" value="KAH7967785.1"/>
    <property type="molecule type" value="Genomic_DNA"/>
</dbReference>
<feature type="transmembrane region" description="Helical" evidence="6">
    <location>
        <begin position="223"/>
        <end position="252"/>
    </location>
</feature>
<feature type="transmembrane region" description="Helical" evidence="6">
    <location>
        <begin position="338"/>
        <end position="361"/>
    </location>
</feature>
<dbReference type="Gene3D" id="1.20.1250.20">
    <property type="entry name" value="MFS general substrate transporter like domains"/>
    <property type="match status" value="3"/>
</dbReference>
<evidence type="ECO:0000256" key="1">
    <source>
        <dbReference type="ARBA" id="ARBA00004141"/>
    </source>
</evidence>
<keyword evidence="3 6" id="KW-0812">Transmembrane</keyword>
<feature type="transmembrane region" description="Helical" evidence="6">
    <location>
        <begin position="51"/>
        <end position="73"/>
    </location>
</feature>
<dbReference type="VEuPathDB" id="VectorBase:RSAN_029733"/>
<feature type="domain" description="Major facilitator superfamily associated" evidence="7">
    <location>
        <begin position="22"/>
        <end position="494"/>
    </location>
</feature>
<gene>
    <name evidence="8" type="ORF">HPB52_002535</name>
</gene>
<evidence type="ECO:0000313" key="9">
    <source>
        <dbReference type="Proteomes" id="UP000821837"/>
    </source>
</evidence>
<dbReference type="CDD" id="cd17335">
    <property type="entry name" value="MFS_MFSD6"/>
    <property type="match status" value="1"/>
</dbReference>
<name>A0A9D4T188_RHISA</name>
<dbReference type="PANTHER" id="PTHR16172:SF30">
    <property type="entry name" value="SUGAR BABY, ISOFORM C"/>
    <property type="match status" value="1"/>
</dbReference>
<proteinExistence type="inferred from homology"/>
<dbReference type="InterPro" id="IPR036259">
    <property type="entry name" value="MFS_trans_sf"/>
</dbReference>
<feature type="transmembrane region" description="Helical" evidence="6">
    <location>
        <begin position="296"/>
        <end position="317"/>
    </location>
</feature>
<reference evidence="8" key="1">
    <citation type="journal article" date="2020" name="Cell">
        <title>Large-Scale Comparative Analyses of Tick Genomes Elucidate Their Genetic Diversity and Vector Capacities.</title>
        <authorList>
            <consortium name="Tick Genome and Microbiome Consortium (TIGMIC)"/>
            <person name="Jia N."/>
            <person name="Wang J."/>
            <person name="Shi W."/>
            <person name="Du L."/>
            <person name="Sun Y."/>
            <person name="Zhan W."/>
            <person name="Jiang J.F."/>
            <person name="Wang Q."/>
            <person name="Zhang B."/>
            <person name="Ji P."/>
            <person name="Bell-Sakyi L."/>
            <person name="Cui X.M."/>
            <person name="Yuan T.T."/>
            <person name="Jiang B.G."/>
            <person name="Yang W.F."/>
            <person name="Lam T.T."/>
            <person name="Chang Q.C."/>
            <person name="Ding S.J."/>
            <person name="Wang X.J."/>
            <person name="Zhu J.G."/>
            <person name="Ruan X.D."/>
            <person name="Zhao L."/>
            <person name="Wei J.T."/>
            <person name="Ye R.Z."/>
            <person name="Que T.C."/>
            <person name="Du C.H."/>
            <person name="Zhou Y.H."/>
            <person name="Cheng J.X."/>
            <person name="Dai P.F."/>
            <person name="Guo W.B."/>
            <person name="Han X.H."/>
            <person name="Huang E.J."/>
            <person name="Li L.F."/>
            <person name="Wei W."/>
            <person name="Gao Y.C."/>
            <person name="Liu J.Z."/>
            <person name="Shao H.Z."/>
            <person name="Wang X."/>
            <person name="Wang C.C."/>
            <person name="Yang T.C."/>
            <person name="Huo Q.B."/>
            <person name="Li W."/>
            <person name="Chen H.Y."/>
            <person name="Chen S.E."/>
            <person name="Zhou L.G."/>
            <person name="Ni X.B."/>
            <person name="Tian J.H."/>
            <person name="Sheng Y."/>
            <person name="Liu T."/>
            <person name="Pan Y.S."/>
            <person name="Xia L.Y."/>
            <person name="Li J."/>
            <person name="Zhao F."/>
            <person name="Cao W.C."/>
        </authorList>
    </citation>
    <scope>NUCLEOTIDE SEQUENCE</scope>
    <source>
        <strain evidence="8">Rsan-2018</strain>
    </source>
</reference>
<evidence type="ECO:0000259" key="7">
    <source>
        <dbReference type="Pfam" id="PF12832"/>
    </source>
</evidence>
<feature type="transmembrane region" description="Helical" evidence="6">
    <location>
        <begin position="498"/>
        <end position="518"/>
    </location>
</feature>
<protein>
    <recommendedName>
        <fullName evidence="7">Major facilitator superfamily associated domain-containing protein</fullName>
    </recommendedName>
</protein>
<evidence type="ECO:0000256" key="3">
    <source>
        <dbReference type="ARBA" id="ARBA00022692"/>
    </source>
</evidence>
<comment type="subcellular location">
    <subcellularLocation>
        <location evidence="1">Membrane</location>
        <topology evidence="1">Multi-pass membrane protein</topology>
    </subcellularLocation>
</comment>
<dbReference type="SUPFAM" id="SSF103473">
    <property type="entry name" value="MFS general substrate transporter"/>
    <property type="match status" value="1"/>
</dbReference>
<evidence type="ECO:0000256" key="5">
    <source>
        <dbReference type="ARBA" id="ARBA00023136"/>
    </source>
</evidence>
<evidence type="ECO:0000256" key="2">
    <source>
        <dbReference type="ARBA" id="ARBA00005241"/>
    </source>
</evidence>
<feature type="transmembrane region" description="Helical" evidence="6">
    <location>
        <begin position="553"/>
        <end position="579"/>
    </location>
</feature>
<organism evidence="8 9">
    <name type="scientific">Rhipicephalus sanguineus</name>
    <name type="common">Brown dog tick</name>
    <name type="synonym">Ixodes sanguineus</name>
    <dbReference type="NCBI Taxonomy" id="34632"/>
    <lineage>
        <taxon>Eukaryota</taxon>
        <taxon>Metazoa</taxon>
        <taxon>Ecdysozoa</taxon>
        <taxon>Arthropoda</taxon>
        <taxon>Chelicerata</taxon>
        <taxon>Arachnida</taxon>
        <taxon>Acari</taxon>
        <taxon>Parasitiformes</taxon>
        <taxon>Ixodida</taxon>
        <taxon>Ixodoidea</taxon>
        <taxon>Ixodidae</taxon>
        <taxon>Rhipicephalinae</taxon>
        <taxon>Rhipicephalus</taxon>
        <taxon>Rhipicephalus</taxon>
    </lineage>
</organism>
<feature type="transmembrane region" description="Helical" evidence="6">
    <location>
        <begin position="264"/>
        <end position="281"/>
    </location>
</feature>
<dbReference type="AlphaFoldDB" id="A0A9D4T188"/>